<name>A0A183BDH2_9TREM</name>
<feature type="compositionally biased region" description="Polar residues" evidence="1">
    <location>
        <begin position="18"/>
        <end position="30"/>
    </location>
</feature>
<gene>
    <name evidence="2" type="ORF">ECPE_LOCUS17256</name>
</gene>
<keyword evidence="3" id="KW-1185">Reference proteome</keyword>
<proteinExistence type="predicted"/>
<dbReference type="Proteomes" id="UP000272942">
    <property type="component" value="Unassembled WGS sequence"/>
</dbReference>
<evidence type="ECO:0000313" key="2">
    <source>
        <dbReference type="EMBL" id="VDP94545.1"/>
    </source>
</evidence>
<feature type="compositionally biased region" description="Basic and acidic residues" evidence="1">
    <location>
        <begin position="136"/>
        <end position="150"/>
    </location>
</feature>
<dbReference type="EMBL" id="UZAN01068277">
    <property type="protein sequence ID" value="VDP94545.1"/>
    <property type="molecule type" value="Genomic_DNA"/>
</dbReference>
<evidence type="ECO:0000313" key="3">
    <source>
        <dbReference type="Proteomes" id="UP000272942"/>
    </source>
</evidence>
<evidence type="ECO:0000313" key="4">
    <source>
        <dbReference type="WBParaSite" id="ECPE_0001730201-mRNA-1"/>
    </source>
</evidence>
<dbReference type="OrthoDB" id="70874at2759"/>
<reference evidence="4" key="1">
    <citation type="submission" date="2016-06" db="UniProtKB">
        <authorList>
            <consortium name="WormBaseParasite"/>
        </authorList>
    </citation>
    <scope>IDENTIFICATION</scope>
</reference>
<feature type="region of interest" description="Disordered" evidence="1">
    <location>
        <begin position="1"/>
        <end position="100"/>
    </location>
</feature>
<feature type="compositionally biased region" description="Polar residues" evidence="1">
    <location>
        <begin position="50"/>
        <end position="65"/>
    </location>
</feature>
<feature type="region of interest" description="Disordered" evidence="1">
    <location>
        <begin position="120"/>
        <end position="213"/>
    </location>
</feature>
<feature type="compositionally biased region" description="Polar residues" evidence="1">
    <location>
        <begin position="193"/>
        <end position="213"/>
    </location>
</feature>
<dbReference type="AlphaFoldDB" id="A0A183BDH2"/>
<feature type="compositionally biased region" description="Acidic residues" evidence="1">
    <location>
        <begin position="90"/>
        <end position="99"/>
    </location>
</feature>
<organism evidence="4">
    <name type="scientific">Echinostoma caproni</name>
    <dbReference type="NCBI Taxonomy" id="27848"/>
    <lineage>
        <taxon>Eukaryota</taxon>
        <taxon>Metazoa</taxon>
        <taxon>Spiralia</taxon>
        <taxon>Lophotrochozoa</taxon>
        <taxon>Platyhelminthes</taxon>
        <taxon>Trematoda</taxon>
        <taxon>Digenea</taxon>
        <taxon>Plagiorchiida</taxon>
        <taxon>Echinostomata</taxon>
        <taxon>Echinostomatoidea</taxon>
        <taxon>Echinostomatidae</taxon>
        <taxon>Echinostoma</taxon>
    </lineage>
</organism>
<accession>A0A183BDH2</accession>
<sequence length="225" mass="25572">MNEAKRSLQRGEPRNSPVPRQQHNPSTQPSRYLMSALPRSSYMRHRALVSGSTSTGHASFRSGQHGSAHLQRHLGLRRDDLTESRGANSADDDDYEDEYSDSHIPDIEELEAADMLREAQHSGYASDDSVGSSSYEAEHYRHGLSRYREDDIPDDDDEDVEDDELIVEPLADFPDEQPRQHHHQRNAPRTFVPSHSQRPVSFPSASRSNQSVGFSGRAMNHYMRY</sequence>
<protein>
    <submittedName>
        <fullName evidence="4">Similar to</fullName>
    </submittedName>
</protein>
<feature type="compositionally biased region" description="Basic and acidic residues" evidence="1">
    <location>
        <begin position="1"/>
        <end position="13"/>
    </location>
</feature>
<reference evidence="2 3" key="2">
    <citation type="submission" date="2018-11" db="EMBL/GenBank/DDBJ databases">
        <authorList>
            <consortium name="Pathogen Informatics"/>
        </authorList>
    </citation>
    <scope>NUCLEOTIDE SEQUENCE [LARGE SCALE GENOMIC DNA]</scope>
    <source>
        <strain evidence="2 3">Egypt</strain>
    </source>
</reference>
<evidence type="ECO:0000256" key="1">
    <source>
        <dbReference type="SAM" id="MobiDB-lite"/>
    </source>
</evidence>
<dbReference type="WBParaSite" id="ECPE_0001730201-mRNA-1">
    <property type="protein sequence ID" value="ECPE_0001730201-mRNA-1"/>
    <property type="gene ID" value="ECPE_0001730201"/>
</dbReference>
<feature type="compositionally biased region" description="Acidic residues" evidence="1">
    <location>
        <begin position="151"/>
        <end position="166"/>
    </location>
</feature>